<evidence type="ECO:0000256" key="6">
    <source>
        <dbReference type="ARBA" id="ARBA00022729"/>
    </source>
</evidence>
<dbReference type="SMART" id="SM00423">
    <property type="entry name" value="PSI"/>
    <property type="match status" value="1"/>
</dbReference>
<dbReference type="GO" id="GO:0000122">
    <property type="term" value="P:negative regulation of transcription by RNA polymerase II"/>
    <property type="evidence" value="ECO:0007669"/>
    <property type="project" value="TreeGrafter"/>
</dbReference>
<dbReference type="InterPro" id="IPR001627">
    <property type="entry name" value="Semap_dom"/>
</dbReference>
<dbReference type="GO" id="GO:0071526">
    <property type="term" value="P:semaphorin-plexin signaling pathway"/>
    <property type="evidence" value="ECO:0007669"/>
    <property type="project" value="TreeGrafter"/>
</dbReference>
<evidence type="ECO:0000256" key="7">
    <source>
        <dbReference type="ARBA" id="ARBA00022782"/>
    </source>
</evidence>
<keyword evidence="8" id="KW-0524">Neurogenesis</keyword>
<accession>A0A8C9XUE1</accession>
<dbReference type="Gene3D" id="2.130.10.10">
    <property type="entry name" value="YVTN repeat-like/Quinoprotein amine dehydrogenase"/>
    <property type="match status" value="1"/>
</dbReference>
<evidence type="ECO:0000259" key="16">
    <source>
        <dbReference type="PROSITE" id="PS50835"/>
    </source>
</evidence>
<dbReference type="GO" id="GO:0043931">
    <property type="term" value="P:ossification involved in bone maturation"/>
    <property type="evidence" value="ECO:0007669"/>
    <property type="project" value="TreeGrafter"/>
</dbReference>
<dbReference type="Proteomes" id="UP000694568">
    <property type="component" value="Unplaced"/>
</dbReference>
<dbReference type="Ensembl" id="ENSSLUT00000016641.1">
    <property type="protein sequence ID" value="ENSSLUP00000016121.1"/>
    <property type="gene ID" value="ENSSLUG00000006703.1"/>
</dbReference>
<dbReference type="SUPFAM" id="SSF48726">
    <property type="entry name" value="Immunoglobulin"/>
    <property type="match status" value="1"/>
</dbReference>
<keyword evidence="3" id="KW-0217">Developmental protein</keyword>
<dbReference type="InterPro" id="IPR036352">
    <property type="entry name" value="Semap_dom_sf"/>
</dbReference>
<dbReference type="GO" id="GO:0030215">
    <property type="term" value="F:semaphorin receptor binding"/>
    <property type="evidence" value="ECO:0007669"/>
    <property type="project" value="InterPro"/>
</dbReference>
<keyword evidence="9" id="KW-1133">Transmembrane helix</keyword>
<sequence length="728" mass="81686">HSHYFSQSVRVFPFIIVVFMSRHLQPEPTCTWHNQNLMEFSEPAIFNYSTLLLSEKRDALYVGAREAIFELSKKNVTVKHNKVQWTVAENHMLMCTQKGKSRERDCLNYIRVLQVIDDEQLYVCGTHAFQPQCDHLNLADFSLGGRPEDGRGKCSFDPSQSFTTVMVDGELYSGTAYNFLGSEPIISRYSPSQSLLRTEYSTSWLNEPSFVFADVISEGRNRVDGEDDKIYYFFTEVSVEYEFFGKLLIPRVARVCKGDLGGQRTLQKKWTSFLKAKLVCSMPELNFVFNVVHDVFILKGAGWRDTVIYGVFTSQGNVGLSAVCAYNMTAVEEVFSKGKYMQKATVEQSHTKWVRYNGITPTPRPGACINNLMRRQNISSSLHLPDKTLQFVKDHPLLEDPVLPIGNRPRLITKDVNYTQIVVDRVRALDANIYDVIFTATDKGVVHKSVVYGGEVHIVEEIQLLKNSESIKNLLLSSETRSLYAGSDSGVVQSPTAFCGRYASCEDCVLARDPYCAWDPHTAACVNIFDISYFPQYSFPITPSLTASSPADTSSSLSSSGSSTPSALPSSSSSSSYSSTSSSTKPISVEAREAEVRLLPPLLKDQAWGVHAQEAFLLFCLALGPSDVHIHWLINGHSLDTPIMEYRRPLGQRKVLVSSWLREGPLIKDARYNCVAEASTGNDVSEVDLRLTESIPSRDLNQWRGALTEHEQLLKRWEKAWVGLCLCM</sequence>
<evidence type="ECO:0000256" key="13">
    <source>
        <dbReference type="ARBA" id="ARBA00023319"/>
    </source>
</evidence>
<evidence type="ECO:0000256" key="9">
    <source>
        <dbReference type="ARBA" id="ARBA00022989"/>
    </source>
</evidence>
<evidence type="ECO:0000256" key="12">
    <source>
        <dbReference type="ARBA" id="ARBA00023180"/>
    </source>
</evidence>
<dbReference type="SUPFAM" id="SSF103575">
    <property type="entry name" value="Plexin repeat"/>
    <property type="match status" value="1"/>
</dbReference>
<dbReference type="InterPro" id="IPR015943">
    <property type="entry name" value="WD40/YVTN_repeat-like_dom_sf"/>
</dbReference>
<keyword evidence="12" id="KW-0325">Glycoprotein</keyword>
<dbReference type="SMART" id="SM00630">
    <property type="entry name" value="Sema"/>
    <property type="match status" value="1"/>
</dbReference>
<keyword evidence="13" id="KW-0393">Immunoglobulin domain</keyword>
<dbReference type="InterPro" id="IPR002165">
    <property type="entry name" value="Plexin_repeat"/>
</dbReference>
<dbReference type="InterPro" id="IPR016201">
    <property type="entry name" value="PSI"/>
</dbReference>
<reference evidence="18" key="1">
    <citation type="submission" date="2025-08" db="UniProtKB">
        <authorList>
            <consortium name="Ensembl"/>
        </authorList>
    </citation>
    <scope>IDENTIFICATION</scope>
</reference>
<evidence type="ECO:0000313" key="18">
    <source>
        <dbReference type="Ensembl" id="ENSSLUP00000016121.1"/>
    </source>
</evidence>
<feature type="domain" description="Ig-like" evidence="16">
    <location>
        <begin position="600"/>
        <end position="690"/>
    </location>
</feature>
<comment type="similarity">
    <text evidence="2">Belongs to the semaphorin family.</text>
</comment>
<dbReference type="InterPro" id="IPR027231">
    <property type="entry name" value="Semaphorin"/>
</dbReference>
<evidence type="ECO:0000259" key="17">
    <source>
        <dbReference type="PROSITE" id="PS51004"/>
    </source>
</evidence>
<dbReference type="Pfam" id="PF01403">
    <property type="entry name" value="Sema"/>
    <property type="match status" value="1"/>
</dbReference>
<dbReference type="GO" id="GO:0001755">
    <property type="term" value="P:neural crest cell migration"/>
    <property type="evidence" value="ECO:0007669"/>
    <property type="project" value="TreeGrafter"/>
</dbReference>
<dbReference type="PROSITE" id="PS50835">
    <property type="entry name" value="IG_LIKE"/>
    <property type="match status" value="1"/>
</dbReference>
<dbReference type="AlphaFoldDB" id="A0A8C9XUE1"/>
<dbReference type="InterPro" id="IPR036179">
    <property type="entry name" value="Ig-like_dom_sf"/>
</dbReference>
<reference evidence="18" key="2">
    <citation type="submission" date="2025-09" db="UniProtKB">
        <authorList>
            <consortium name="Ensembl"/>
        </authorList>
    </citation>
    <scope>IDENTIFICATION</scope>
</reference>
<keyword evidence="4" id="KW-0597">Phosphoprotein</keyword>
<dbReference type="InterPro" id="IPR007110">
    <property type="entry name" value="Ig-like_dom"/>
</dbReference>
<dbReference type="GO" id="GO:0005615">
    <property type="term" value="C:extracellular space"/>
    <property type="evidence" value="ECO:0007669"/>
    <property type="project" value="TreeGrafter"/>
</dbReference>
<evidence type="ECO:0000256" key="15">
    <source>
        <dbReference type="SAM" id="MobiDB-lite"/>
    </source>
</evidence>
<comment type="subcellular location">
    <subcellularLocation>
        <location evidence="1">Membrane</location>
        <topology evidence="1">Single-pass type I membrane protein</topology>
    </subcellularLocation>
</comment>
<organism evidence="18 19">
    <name type="scientific">Sander lucioperca</name>
    <name type="common">Pike-perch</name>
    <name type="synonym">Perca lucioperca</name>
    <dbReference type="NCBI Taxonomy" id="283035"/>
    <lineage>
        <taxon>Eukaryota</taxon>
        <taxon>Metazoa</taxon>
        <taxon>Chordata</taxon>
        <taxon>Craniata</taxon>
        <taxon>Vertebrata</taxon>
        <taxon>Euteleostomi</taxon>
        <taxon>Actinopterygii</taxon>
        <taxon>Neopterygii</taxon>
        <taxon>Teleostei</taxon>
        <taxon>Neoteleostei</taxon>
        <taxon>Acanthomorphata</taxon>
        <taxon>Eupercaria</taxon>
        <taxon>Perciformes</taxon>
        <taxon>Percoidei</taxon>
        <taxon>Percidae</taxon>
        <taxon>Luciopercinae</taxon>
        <taxon>Sander</taxon>
    </lineage>
</organism>
<evidence type="ECO:0000313" key="19">
    <source>
        <dbReference type="Proteomes" id="UP000694568"/>
    </source>
</evidence>
<dbReference type="Gene3D" id="3.30.1680.10">
    <property type="entry name" value="ligand-binding face of the semaphorins, domain 2"/>
    <property type="match status" value="1"/>
</dbReference>
<evidence type="ECO:0000256" key="1">
    <source>
        <dbReference type="ARBA" id="ARBA00004479"/>
    </source>
</evidence>
<keyword evidence="6" id="KW-0732">Signal</keyword>
<evidence type="ECO:0000256" key="11">
    <source>
        <dbReference type="ARBA" id="ARBA00023157"/>
    </source>
</evidence>
<dbReference type="FunFam" id="2.130.10.10:FF:000033">
    <property type="entry name" value="Semaphorin 4B"/>
    <property type="match status" value="1"/>
</dbReference>
<dbReference type="GO" id="GO:0045499">
    <property type="term" value="F:chemorepellent activity"/>
    <property type="evidence" value="ECO:0007669"/>
    <property type="project" value="TreeGrafter"/>
</dbReference>
<evidence type="ECO:0000256" key="14">
    <source>
        <dbReference type="PROSITE-ProRule" id="PRU00352"/>
    </source>
</evidence>
<evidence type="ECO:0000256" key="2">
    <source>
        <dbReference type="ARBA" id="ARBA00009492"/>
    </source>
</evidence>
<protein>
    <submittedName>
        <fullName evidence="18">Semaphorin 4D</fullName>
    </submittedName>
</protein>
<name>A0A8C9XUE1_SANLU</name>
<gene>
    <name evidence="18" type="primary">sema4d</name>
</gene>
<feature type="domain" description="Sema" evidence="17">
    <location>
        <begin position="21"/>
        <end position="496"/>
    </location>
</feature>
<evidence type="ECO:0000256" key="3">
    <source>
        <dbReference type="ARBA" id="ARBA00022473"/>
    </source>
</evidence>
<evidence type="ECO:0000256" key="8">
    <source>
        <dbReference type="ARBA" id="ARBA00022902"/>
    </source>
</evidence>
<dbReference type="GO" id="GO:0005886">
    <property type="term" value="C:plasma membrane"/>
    <property type="evidence" value="ECO:0007669"/>
    <property type="project" value="TreeGrafter"/>
</dbReference>
<evidence type="ECO:0000256" key="10">
    <source>
        <dbReference type="ARBA" id="ARBA00023136"/>
    </source>
</evidence>
<keyword evidence="19" id="KW-1185">Reference proteome</keyword>
<dbReference type="GO" id="GO:0007411">
    <property type="term" value="P:axon guidance"/>
    <property type="evidence" value="ECO:0007669"/>
    <property type="project" value="TreeGrafter"/>
</dbReference>
<dbReference type="PROSITE" id="PS51004">
    <property type="entry name" value="SEMA"/>
    <property type="match status" value="1"/>
</dbReference>
<feature type="region of interest" description="Disordered" evidence="15">
    <location>
        <begin position="550"/>
        <end position="584"/>
    </location>
</feature>
<proteinExistence type="inferred from homology"/>
<keyword evidence="5" id="KW-0812">Transmembrane</keyword>
<keyword evidence="10" id="KW-0472">Membrane</keyword>
<dbReference type="PANTHER" id="PTHR11036:SF18">
    <property type="entry name" value="SEMAPHORIN-4D"/>
    <property type="match status" value="1"/>
</dbReference>
<dbReference type="Pfam" id="PF01437">
    <property type="entry name" value="PSI"/>
    <property type="match status" value="1"/>
</dbReference>
<dbReference type="GeneTree" id="ENSGT00940000159594"/>
<comment type="caution">
    <text evidence="14">Lacks conserved residue(s) required for the propagation of feature annotation.</text>
</comment>
<dbReference type="GO" id="GO:0030335">
    <property type="term" value="P:positive regulation of cell migration"/>
    <property type="evidence" value="ECO:0007669"/>
    <property type="project" value="TreeGrafter"/>
</dbReference>
<evidence type="ECO:0000256" key="5">
    <source>
        <dbReference type="ARBA" id="ARBA00022692"/>
    </source>
</evidence>
<evidence type="ECO:0000256" key="4">
    <source>
        <dbReference type="ARBA" id="ARBA00022553"/>
    </source>
</evidence>
<keyword evidence="11" id="KW-1015">Disulfide bond</keyword>
<dbReference type="PANTHER" id="PTHR11036">
    <property type="entry name" value="SEMAPHORIN"/>
    <property type="match status" value="1"/>
</dbReference>
<keyword evidence="7" id="KW-0221">Differentiation</keyword>
<dbReference type="SUPFAM" id="SSF101912">
    <property type="entry name" value="Sema domain"/>
    <property type="match status" value="1"/>
</dbReference>